<dbReference type="Proteomes" id="UP000292110">
    <property type="component" value="Unassembled WGS sequence"/>
</dbReference>
<comment type="caution">
    <text evidence="2">The sequence shown here is derived from an EMBL/GenBank/DDBJ whole genome shotgun (WGS) entry which is preliminary data.</text>
</comment>
<dbReference type="EMBL" id="SGIM01000001">
    <property type="protein sequence ID" value="RZF56932.1"/>
    <property type="molecule type" value="Genomic_DNA"/>
</dbReference>
<dbReference type="RefSeq" id="WP_130160871.1">
    <property type="nucleotide sequence ID" value="NZ_SGIM01000001.1"/>
</dbReference>
<evidence type="ECO:0000313" key="2">
    <source>
        <dbReference type="EMBL" id="RZF56932.1"/>
    </source>
</evidence>
<keyword evidence="1" id="KW-0812">Transmembrane</keyword>
<name>A0A4Q6XKE6_9GAMM</name>
<reference evidence="2 3" key="1">
    <citation type="submission" date="2019-02" db="EMBL/GenBank/DDBJ databases">
        <title>The draft genome of Acinetobacter halotolerans strain JCM 31009.</title>
        <authorList>
            <person name="Qin J."/>
            <person name="Feng Y."/>
            <person name="Nemec A."/>
            <person name="Zong Z."/>
        </authorList>
    </citation>
    <scope>NUCLEOTIDE SEQUENCE [LARGE SCALE GENOMIC DNA]</scope>
    <source>
        <strain evidence="2 3">JCM 31009</strain>
    </source>
</reference>
<dbReference type="AlphaFoldDB" id="A0A4Q6XKE6"/>
<proteinExistence type="predicted"/>
<evidence type="ECO:0000256" key="1">
    <source>
        <dbReference type="SAM" id="Phobius"/>
    </source>
</evidence>
<sequence>MRNNQVGATLIVVLIFLVAITVIGTIAIRQSIVGLNIATNSQVAQLVMQNSDAAFFNVEHAENLIQSFSGSGMFGYINNENDKDKELVFCFRGDQERFFDINKVSIMQWESSKTKPTADALGKDGYCDARTNVSGNWFTSGRKAVMTQVAVKFPTATEQDAFYDRQRGIDPKEAQIEDAKRVKIFAVSLMPSLTSVDRNLINVCLQERMSDLSIPDDTSMPTIPSGTEDKDNPLKTVTECLASLNVPFTTQVSEYTITQNFS</sequence>
<feature type="transmembrane region" description="Helical" evidence="1">
    <location>
        <begin position="6"/>
        <end position="28"/>
    </location>
</feature>
<gene>
    <name evidence="2" type="ORF">EXE30_01375</name>
</gene>
<organism evidence="2 3">
    <name type="scientific">Acinetobacter halotolerans</name>
    <dbReference type="NCBI Taxonomy" id="1752076"/>
    <lineage>
        <taxon>Bacteria</taxon>
        <taxon>Pseudomonadati</taxon>
        <taxon>Pseudomonadota</taxon>
        <taxon>Gammaproteobacteria</taxon>
        <taxon>Moraxellales</taxon>
        <taxon>Moraxellaceae</taxon>
        <taxon>Acinetobacter</taxon>
    </lineage>
</organism>
<evidence type="ECO:0000313" key="3">
    <source>
        <dbReference type="Proteomes" id="UP000292110"/>
    </source>
</evidence>
<keyword evidence="1" id="KW-0472">Membrane</keyword>
<protein>
    <submittedName>
        <fullName evidence="2">Pilus assembly protein PilX</fullName>
    </submittedName>
</protein>
<keyword evidence="3" id="KW-1185">Reference proteome</keyword>
<keyword evidence="1" id="KW-1133">Transmembrane helix</keyword>
<accession>A0A4Q6XKE6</accession>